<protein>
    <recommendedName>
        <fullName evidence="5">DUF1850 domain-containing protein</fullName>
    </recommendedName>
</protein>
<keyword evidence="4" id="KW-1185">Reference proteome</keyword>
<reference evidence="3 4" key="1">
    <citation type="submission" date="2019-07" db="EMBL/GenBank/DDBJ databases">
        <title>Tepidimonas taiwanensis I1-1 draft genome.</title>
        <authorList>
            <person name="Da Costa M.S."/>
            <person name="Froufe H.J.C."/>
            <person name="Egas C."/>
            <person name="Albuquerque L."/>
        </authorList>
    </citation>
    <scope>NUCLEOTIDE SEQUENCE [LARGE SCALE GENOMIC DNA]</scope>
    <source>
        <strain evidence="3 4">I1-1</strain>
    </source>
</reference>
<dbReference type="InterPro" id="IPR015001">
    <property type="entry name" value="DUF1850"/>
</dbReference>
<dbReference type="EMBL" id="VJOM01000050">
    <property type="protein sequence ID" value="TSE28655.1"/>
    <property type="molecule type" value="Genomic_DNA"/>
</dbReference>
<evidence type="ECO:0008006" key="5">
    <source>
        <dbReference type="Google" id="ProtNLM"/>
    </source>
</evidence>
<evidence type="ECO:0000256" key="2">
    <source>
        <dbReference type="SAM" id="SignalP"/>
    </source>
</evidence>
<dbReference type="Proteomes" id="UP000317763">
    <property type="component" value="Unassembled WGS sequence"/>
</dbReference>
<keyword evidence="2" id="KW-0732">Signal</keyword>
<feature type="signal peptide" evidence="2">
    <location>
        <begin position="1"/>
        <end position="17"/>
    </location>
</feature>
<dbReference type="AlphaFoldDB" id="A0A554WYL2"/>
<dbReference type="RefSeq" id="WP_052231478.1">
    <property type="nucleotide sequence ID" value="NZ_CP083911.1"/>
</dbReference>
<feature type="chain" id="PRO_5021836146" description="DUF1850 domain-containing protein" evidence="2">
    <location>
        <begin position="18"/>
        <end position="178"/>
    </location>
</feature>
<accession>A0A554WYL2</accession>
<name>A0A554WYL2_9BURK</name>
<evidence type="ECO:0000313" key="3">
    <source>
        <dbReference type="EMBL" id="TSE28655.1"/>
    </source>
</evidence>
<evidence type="ECO:0000256" key="1">
    <source>
        <dbReference type="SAM" id="MobiDB-lite"/>
    </source>
</evidence>
<feature type="region of interest" description="Disordered" evidence="1">
    <location>
        <begin position="145"/>
        <end position="178"/>
    </location>
</feature>
<dbReference type="STRING" id="307486.GCA_000807215_00950"/>
<dbReference type="Pfam" id="PF08905">
    <property type="entry name" value="DUF1850"/>
    <property type="match status" value="1"/>
</dbReference>
<comment type="caution">
    <text evidence="3">The sequence shown here is derived from an EMBL/GenBank/DDBJ whole genome shotgun (WGS) entry which is preliminary data.</text>
</comment>
<dbReference type="OrthoDB" id="5298197at2"/>
<organism evidence="3 4">
    <name type="scientific">Tepidimonas taiwanensis</name>
    <dbReference type="NCBI Taxonomy" id="307486"/>
    <lineage>
        <taxon>Bacteria</taxon>
        <taxon>Pseudomonadati</taxon>
        <taxon>Pseudomonadota</taxon>
        <taxon>Betaproteobacteria</taxon>
        <taxon>Burkholderiales</taxon>
        <taxon>Tepidimonas</taxon>
    </lineage>
</organism>
<proteinExistence type="predicted"/>
<evidence type="ECO:0000313" key="4">
    <source>
        <dbReference type="Proteomes" id="UP000317763"/>
    </source>
</evidence>
<gene>
    <name evidence="3" type="ORF">Ttaiw_02547</name>
</gene>
<sequence>MAAAVVWGLCLAWAANAADLPDAHNTASADEVALPARDIMLAWTHSIERVRWEERYAVLAPADTGARCAPLPHGALCPMQARVVGSGAGMEPAPHARWRAGGYEWAPAPTPLPALRLMHSAHAADYTLCIDGVCRPLATWRAHAGPNTGSSGDEMVRLRPCPLPSYAPTPASAARPGD</sequence>